<dbReference type="Proteomes" id="UP000499080">
    <property type="component" value="Unassembled WGS sequence"/>
</dbReference>
<accession>A0A4Y2VCM7</accession>
<dbReference type="AlphaFoldDB" id="A0A4Y2VCM7"/>
<reference evidence="1 2" key="1">
    <citation type="journal article" date="2019" name="Sci. Rep.">
        <title>Orb-weaving spider Araneus ventricosus genome elucidates the spidroin gene catalogue.</title>
        <authorList>
            <person name="Kono N."/>
            <person name="Nakamura H."/>
            <person name="Ohtoshi R."/>
            <person name="Moran D.A.P."/>
            <person name="Shinohara A."/>
            <person name="Yoshida Y."/>
            <person name="Fujiwara M."/>
            <person name="Mori M."/>
            <person name="Tomita M."/>
            <person name="Arakawa K."/>
        </authorList>
    </citation>
    <scope>NUCLEOTIDE SEQUENCE [LARGE SCALE GENOMIC DNA]</scope>
</reference>
<keyword evidence="2" id="KW-1185">Reference proteome</keyword>
<feature type="non-terminal residue" evidence="1">
    <location>
        <position position="67"/>
    </location>
</feature>
<gene>
    <name evidence="1" type="ORF">AVEN_166137_1</name>
</gene>
<comment type="caution">
    <text evidence="1">The sequence shown here is derived from an EMBL/GenBank/DDBJ whole genome shotgun (WGS) entry which is preliminary data.</text>
</comment>
<dbReference type="EMBL" id="BGPR01044639">
    <property type="protein sequence ID" value="GBO21450.1"/>
    <property type="molecule type" value="Genomic_DNA"/>
</dbReference>
<name>A0A4Y2VCM7_ARAVE</name>
<sequence>MGKLSGRACGTKDGPSVHMAALVAIVGFSVGVPLDLPSGHEGSTPALHLSTPSLGLHVPSFDRPIIP</sequence>
<evidence type="ECO:0000313" key="1">
    <source>
        <dbReference type="EMBL" id="GBO21450.1"/>
    </source>
</evidence>
<protein>
    <submittedName>
        <fullName evidence="1">Uncharacterized protein</fullName>
    </submittedName>
</protein>
<proteinExistence type="predicted"/>
<organism evidence="1 2">
    <name type="scientific">Araneus ventricosus</name>
    <name type="common">Orbweaver spider</name>
    <name type="synonym">Epeira ventricosa</name>
    <dbReference type="NCBI Taxonomy" id="182803"/>
    <lineage>
        <taxon>Eukaryota</taxon>
        <taxon>Metazoa</taxon>
        <taxon>Ecdysozoa</taxon>
        <taxon>Arthropoda</taxon>
        <taxon>Chelicerata</taxon>
        <taxon>Arachnida</taxon>
        <taxon>Araneae</taxon>
        <taxon>Araneomorphae</taxon>
        <taxon>Entelegynae</taxon>
        <taxon>Araneoidea</taxon>
        <taxon>Araneidae</taxon>
        <taxon>Araneus</taxon>
    </lineage>
</organism>
<evidence type="ECO:0000313" key="2">
    <source>
        <dbReference type="Proteomes" id="UP000499080"/>
    </source>
</evidence>